<reference evidence="2 3" key="1">
    <citation type="journal article" date="2024" name="BMC Genomics">
        <title>De novo assembly and annotation of Popillia japonica's genome with initial clues to its potential as an invasive pest.</title>
        <authorList>
            <person name="Cucini C."/>
            <person name="Boschi S."/>
            <person name="Funari R."/>
            <person name="Cardaioli E."/>
            <person name="Iannotti N."/>
            <person name="Marturano G."/>
            <person name="Paoli F."/>
            <person name="Bruttini M."/>
            <person name="Carapelli A."/>
            <person name="Frati F."/>
            <person name="Nardi F."/>
        </authorList>
    </citation>
    <scope>NUCLEOTIDE SEQUENCE [LARGE SCALE GENOMIC DNA]</scope>
    <source>
        <strain evidence="2">DMR45628</strain>
    </source>
</reference>
<sequence length="104" mass="10983">MLRDPGRPAHPLHDPGPEGMILPRIHLPSGDASCFRRCGVTSPNPVCRSDVGADRNNSSLGRGDSQGPLSLTVLLSPEALRSPPAQQVKGPFQKSVARVAPSQL</sequence>
<dbReference type="Proteomes" id="UP001458880">
    <property type="component" value="Unassembled WGS sequence"/>
</dbReference>
<gene>
    <name evidence="2" type="ORF">QE152_g5691</name>
</gene>
<name>A0AAW1MLI7_POPJA</name>
<accession>A0AAW1MLI7</accession>
<evidence type="ECO:0000313" key="3">
    <source>
        <dbReference type="Proteomes" id="UP001458880"/>
    </source>
</evidence>
<organism evidence="2 3">
    <name type="scientific">Popillia japonica</name>
    <name type="common">Japanese beetle</name>
    <dbReference type="NCBI Taxonomy" id="7064"/>
    <lineage>
        <taxon>Eukaryota</taxon>
        <taxon>Metazoa</taxon>
        <taxon>Ecdysozoa</taxon>
        <taxon>Arthropoda</taxon>
        <taxon>Hexapoda</taxon>
        <taxon>Insecta</taxon>
        <taxon>Pterygota</taxon>
        <taxon>Neoptera</taxon>
        <taxon>Endopterygota</taxon>
        <taxon>Coleoptera</taxon>
        <taxon>Polyphaga</taxon>
        <taxon>Scarabaeiformia</taxon>
        <taxon>Scarabaeidae</taxon>
        <taxon>Rutelinae</taxon>
        <taxon>Popillia</taxon>
    </lineage>
</organism>
<protein>
    <submittedName>
        <fullName evidence="2">Uncharacterized protein</fullName>
    </submittedName>
</protein>
<keyword evidence="3" id="KW-1185">Reference proteome</keyword>
<dbReference type="EMBL" id="JASPKY010000035">
    <property type="protein sequence ID" value="KAK9747008.1"/>
    <property type="molecule type" value="Genomic_DNA"/>
</dbReference>
<proteinExistence type="predicted"/>
<feature type="region of interest" description="Disordered" evidence="1">
    <location>
        <begin position="1"/>
        <end position="20"/>
    </location>
</feature>
<feature type="region of interest" description="Disordered" evidence="1">
    <location>
        <begin position="45"/>
        <end position="69"/>
    </location>
</feature>
<evidence type="ECO:0000313" key="2">
    <source>
        <dbReference type="EMBL" id="KAK9747008.1"/>
    </source>
</evidence>
<feature type="compositionally biased region" description="Basic and acidic residues" evidence="1">
    <location>
        <begin position="1"/>
        <end position="16"/>
    </location>
</feature>
<evidence type="ECO:0000256" key="1">
    <source>
        <dbReference type="SAM" id="MobiDB-lite"/>
    </source>
</evidence>
<comment type="caution">
    <text evidence="2">The sequence shown here is derived from an EMBL/GenBank/DDBJ whole genome shotgun (WGS) entry which is preliminary data.</text>
</comment>
<feature type="region of interest" description="Disordered" evidence="1">
    <location>
        <begin position="81"/>
        <end position="104"/>
    </location>
</feature>
<dbReference type="AlphaFoldDB" id="A0AAW1MLI7"/>